<dbReference type="NCBIfam" id="TIGR01845">
    <property type="entry name" value="outer_NodT"/>
    <property type="match status" value="1"/>
</dbReference>
<comment type="subcellular location">
    <subcellularLocation>
        <location evidence="2">Cell membrane</location>
        <topology evidence="2">Lipid-anchor</topology>
    </subcellularLocation>
</comment>
<dbReference type="Pfam" id="PF02321">
    <property type="entry name" value="OEP"/>
    <property type="match status" value="2"/>
</dbReference>
<keyword evidence="4" id="KW-1185">Reference proteome</keyword>
<proteinExistence type="inferred from homology"/>
<reference evidence="3 4" key="1">
    <citation type="submission" date="2023-03" db="EMBL/GenBank/DDBJ databases">
        <title>NovoSphingobium album sp. nov. isolated from polycyclic aromatic hydrocarbons- and heavy-metal polluted soil.</title>
        <authorList>
            <person name="Liu Z."/>
            <person name="Wang K."/>
        </authorList>
    </citation>
    <scope>NUCLEOTIDE SEQUENCE [LARGE SCALE GENOMIC DNA]</scope>
    <source>
        <strain evidence="3 4">H3SJ31-1</strain>
    </source>
</reference>
<evidence type="ECO:0000313" key="4">
    <source>
        <dbReference type="Proteomes" id="UP001216253"/>
    </source>
</evidence>
<dbReference type="InterPro" id="IPR010131">
    <property type="entry name" value="MdtP/NodT-like"/>
</dbReference>
<dbReference type="RefSeq" id="WP_275228963.1">
    <property type="nucleotide sequence ID" value="NZ_JARESE010000047.1"/>
</dbReference>
<evidence type="ECO:0000256" key="1">
    <source>
        <dbReference type="ARBA" id="ARBA00007613"/>
    </source>
</evidence>
<comment type="caution">
    <text evidence="3">The sequence shown here is derived from an EMBL/GenBank/DDBJ whole genome shotgun (WGS) entry which is preliminary data.</text>
</comment>
<dbReference type="PANTHER" id="PTHR30203:SF21">
    <property type="entry name" value="OUTER MEMBRANE COMPONENT OF MULTIDRUG EFFLUX PUMP-RELATED"/>
    <property type="match status" value="1"/>
</dbReference>
<organism evidence="3 4">
    <name type="scientific">Novosphingobium album</name>
    <name type="common">ex Liu et al. 2023</name>
    <dbReference type="NCBI Taxonomy" id="3031130"/>
    <lineage>
        <taxon>Bacteria</taxon>
        <taxon>Pseudomonadati</taxon>
        <taxon>Pseudomonadota</taxon>
        <taxon>Alphaproteobacteria</taxon>
        <taxon>Sphingomonadales</taxon>
        <taxon>Sphingomonadaceae</taxon>
        <taxon>Novosphingobium</taxon>
    </lineage>
</organism>
<dbReference type="InterPro" id="IPR003423">
    <property type="entry name" value="OMP_efflux"/>
</dbReference>
<dbReference type="PANTHER" id="PTHR30203">
    <property type="entry name" value="OUTER MEMBRANE CATION EFFLUX PROTEIN"/>
    <property type="match status" value="1"/>
</dbReference>
<dbReference type="Gene3D" id="1.20.1600.10">
    <property type="entry name" value="Outer membrane efflux proteins (OEP)"/>
    <property type="match status" value="1"/>
</dbReference>
<keyword evidence="2" id="KW-1134">Transmembrane beta strand</keyword>
<dbReference type="Gene3D" id="2.20.200.10">
    <property type="entry name" value="Outer membrane efflux proteins (OEP)"/>
    <property type="match status" value="1"/>
</dbReference>
<keyword evidence="2" id="KW-0472">Membrane</keyword>
<accession>A0ABT5WS31</accession>
<sequence>MVRRIVLPIMLLALGGCAVVGPDYRLPKDAAVAAPDAQGSFLSAGSHVRNDPLPDHWWRLYNDPVLDGLVEEALAANTDLRVAEANLERSLALLDARGASREPQASFNAETSYAQRSAEAELQHVKPPVRQIYNGGVSASYDLDLFGGLRRGIEAASADMEAAVAARDLVRVNVAAETARAYADICNAGYQLDILGRQVSLQEKGASLTDVLVRNGRAVPYERDRRQAVLDATKARLPRVAARQRGALFRLAALLGRTPRQADFSLLACRHPLILGDPVPVGDGQALLKRRPDIRMAERRLAAATARIGVATAALYPDIHFGATLGSTGAAADFLSPLTNRFGLGPLISWSLNRHAARAQIAAAEAQGRAELASFDGMVLKALREAETALNSYAGGLEQQESLDRARDEAARVARHTRQLRRGGKIAELPALDAERDLLLAEQAAMEGQAMINEDQIALFLALGGGWSAGPDVPGKTDVR</sequence>
<dbReference type="PROSITE" id="PS51257">
    <property type="entry name" value="PROKAR_LIPOPROTEIN"/>
    <property type="match status" value="1"/>
</dbReference>
<evidence type="ECO:0000313" key="3">
    <source>
        <dbReference type="EMBL" id="MDE8652833.1"/>
    </source>
</evidence>
<gene>
    <name evidence="3" type="ORF">PYV00_14090</name>
</gene>
<protein>
    <submittedName>
        <fullName evidence="3">Efflux transporter outer membrane subunit</fullName>
    </submittedName>
</protein>
<dbReference type="SUPFAM" id="SSF56954">
    <property type="entry name" value="Outer membrane efflux proteins (OEP)"/>
    <property type="match status" value="1"/>
</dbReference>
<comment type="similarity">
    <text evidence="1 2">Belongs to the outer membrane factor (OMF) (TC 1.B.17) family.</text>
</comment>
<dbReference type="Proteomes" id="UP001216253">
    <property type="component" value="Unassembled WGS sequence"/>
</dbReference>
<keyword evidence="2" id="KW-0449">Lipoprotein</keyword>
<dbReference type="EMBL" id="JARESE010000047">
    <property type="protein sequence ID" value="MDE8652833.1"/>
    <property type="molecule type" value="Genomic_DNA"/>
</dbReference>
<evidence type="ECO:0000256" key="2">
    <source>
        <dbReference type="RuleBase" id="RU362097"/>
    </source>
</evidence>
<keyword evidence="2" id="KW-0812">Transmembrane</keyword>
<name>A0ABT5WS31_9SPHN</name>
<keyword evidence="2" id="KW-0564">Palmitate</keyword>